<dbReference type="AlphaFoldDB" id="A0A2Z4LLC0"/>
<sequence>MKKTNKIIIGLTPILGVISLSVHGYVIYKSIKVSKEAQHVLQERILKDELISRIEQDKRFTKNAVNDFKELLLKHTWEYVNDEFDNYTALYRQIILFYKDLDNFKNSPNYIYATNQNDFDELLKDKNNYWNNETKQINKLFEINSWFVSLKEAKDNLNGNILDIQKNHFIEKLNQYRFYLNENLFNELNNEIKDASNLESLKNIDNKLLNINIGTSNWIINFVNNEMNVFKDSKAYEKLSQENKTIYNSIIDEYNDIYDESFLIKKQLLPNELIELRTQFMENISLFINDNIDEEPNGNWEEKYSNIVNKYNVAKEKINEFKTQNYYVDHYINELENHFNKIRNSVLSEEEIQSAMNKIDEILLNSNEFKQEVDNLPINYKPNYILNAIPQLHINTLNEWVAPFNSNFKMKLSMTNINDGKEYDLKHFYKHNILIRYRFGLADILSVDNSNIDWEKGLITLNYPFNFAGRQQLRLFVRYNHDIDNSISLNNPINFNGFKPSEDNIIPNSLNDFPILSIDNNVYRNEQATNIISLNQVIDANWASVWGNKISDNSAILYRDILQIMFLKMFKNANFENNNFEILDDAFTRIFDENGSYTYEINTKVLNELSNYKFVSLGGSFLDTTLRSSAYANAFNLQVNDLIKIEFSLNSSQGNEKPALLNNNQGDLSAISGDYNRVGNFPYLANFSGVFSMKLYVNNQLKLSTDTSTNNNMRSLPIFVVWKSGSEVIWYSARQREGIGGN</sequence>
<dbReference type="Gene3D" id="1.20.120.1850">
    <property type="entry name" value="Ebh helix bundles repeating unit (S and A modules)"/>
    <property type="match status" value="1"/>
</dbReference>
<organism evidence="2 3">
    <name type="scientific">Metamycoplasma cloacale</name>
    <dbReference type="NCBI Taxonomy" id="92401"/>
    <lineage>
        <taxon>Bacteria</taxon>
        <taxon>Bacillati</taxon>
        <taxon>Mycoplasmatota</taxon>
        <taxon>Mycoplasmoidales</taxon>
        <taxon>Metamycoplasmataceae</taxon>
        <taxon>Metamycoplasma</taxon>
    </lineage>
</organism>
<keyword evidence="3" id="KW-1185">Reference proteome</keyword>
<feature type="transmembrane region" description="Helical" evidence="1">
    <location>
        <begin position="7"/>
        <end position="28"/>
    </location>
</feature>
<dbReference type="EMBL" id="CP030103">
    <property type="protein sequence ID" value="AWX42549.1"/>
    <property type="molecule type" value="Genomic_DNA"/>
</dbReference>
<dbReference type="RefSeq" id="WP_029330610.1">
    <property type="nucleotide sequence ID" value="NZ_CP030103.1"/>
</dbReference>
<gene>
    <name evidence="2" type="ORF">DK849_00400</name>
</gene>
<evidence type="ECO:0000256" key="1">
    <source>
        <dbReference type="SAM" id="Phobius"/>
    </source>
</evidence>
<name>A0A2Z4LLC0_9BACT</name>
<accession>A0A2Z4LLC0</accession>
<keyword evidence="1" id="KW-0812">Transmembrane</keyword>
<keyword evidence="1" id="KW-0472">Membrane</keyword>
<protein>
    <submittedName>
        <fullName evidence="2">Uncharacterized protein</fullName>
    </submittedName>
</protein>
<dbReference type="Proteomes" id="UP000249865">
    <property type="component" value="Chromosome"/>
</dbReference>
<evidence type="ECO:0000313" key="3">
    <source>
        <dbReference type="Proteomes" id="UP000249865"/>
    </source>
</evidence>
<proteinExistence type="predicted"/>
<dbReference type="KEGG" id="mclo:DK849_00400"/>
<keyword evidence="1" id="KW-1133">Transmembrane helix</keyword>
<reference evidence="3" key="1">
    <citation type="submission" date="2018-06" db="EMBL/GenBank/DDBJ databases">
        <title>Complete genome sequences of Mycoplasma anatis, M. anseris and M. cloacale type strains.</title>
        <authorList>
            <person name="Grozner D."/>
            <person name="Forro B."/>
            <person name="Sulyok K.M."/>
            <person name="Marton S."/>
            <person name="Kreizinger Z."/>
            <person name="Banyai K."/>
            <person name="Gyuranecz M."/>
        </authorList>
    </citation>
    <scope>NUCLEOTIDE SEQUENCE [LARGE SCALE GENOMIC DNA]</scope>
    <source>
        <strain evidence="3">NCTC 10199</strain>
    </source>
</reference>
<dbReference type="OrthoDB" id="401439at2"/>
<evidence type="ECO:0000313" key="2">
    <source>
        <dbReference type="EMBL" id="AWX42549.1"/>
    </source>
</evidence>